<gene>
    <name evidence="2" type="ORF">GBAR_LOCUS20706</name>
</gene>
<evidence type="ECO:0000313" key="2">
    <source>
        <dbReference type="EMBL" id="CAI8036986.1"/>
    </source>
</evidence>
<feature type="compositionally biased region" description="Polar residues" evidence="1">
    <location>
        <begin position="25"/>
        <end position="44"/>
    </location>
</feature>
<evidence type="ECO:0000313" key="3">
    <source>
        <dbReference type="Proteomes" id="UP001174909"/>
    </source>
</evidence>
<dbReference type="EMBL" id="CASHTH010002909">
    <property type="protein sequence ID" value="CAI8036986.1"/>
    <property type="molecule type" value="Genomic_DNA"/>
</dbReference>
<dbReference type="Proteomes" id="UP001174909">
    <property type="component" value="Unassembled WGS sequence"/>
</dbReference>
<reference evidence="2" key="1">
    <citation type="submission" date="2023-03" db="EMBL/GenBank/DDBJ databases">
        <authorList>
            <person name="Steffen K."/>
            <person name="Cardenas P."/>
        </authorList>
    </citation>
    <scope>NUCLEOTIDE SEQUENCE</scope>
</reference>
<accession>A0AA35X202</accession>
<protein>
    <submittedName>
        <fullName evidence="2">Uncharacterized protein</fullName>
    </submittedName>
</protein>
<name>A0AA35X202_GEOBA</name>
<sequence>MMDDEGTVVYFRTSPALEQQFSNDFAFNEDNGSPESNENDNSLSPAPPEGIGGVWQRSMFYFSDVVTRYLKITPDFSRQDDECCRDISIVIRDSPLLTEEDYQLLYFALLKPRPQRILFQEESLGIISTSGKGAVFASVLAVCWVTQLSLPVSLLLMVLLVLLGCARPVVTSAVSTSHERSLRKARQTVSDYCREVESLLSLLSLCLRTVHEAEMATRQFTRSH</sequence>
<evidence type="ECO:0000256" key="1">
    <source>
        <dbReference type="SAM" id="MobiDB-lite"/>
    </source>
</evidence>
<organism evidence="2 3">
    <name type="scientific">Geodia barretti</name>
    <name type="common">Barrett's horny sponge</name>
    <dbReference type="NCBI Taxonomy" id="519541"/>
    <lineage>
        <taxon>Eukaryota</taxon>
        <taxon>Metazoa</taxon>
        <taxon>Porifera</taxon>
        <taxon>Demospongiae</taxon>
        <taxon>Heteroscleromorpha</taxon>
        <taxon>Tetractinellida</taxon>
        <taxon>Astrophorina</taxon>
        <taxon>Geodiidae</taxon>
        <taxon>Geodia</taxon>
    </lineage>
</organism>
<feature type="region of interest" description="Disordered" evidence="1">
    <location>
        <begin position="25"/>
        <end position="48"/>
    </location>
</feature>
<comment type="caution">
    <text evidence="2">The sequence shown here is derived from an EMBL/GenBank/DDBJ whole genome shotgun (WGS) entry which is preliminary data.</text>
</comment>
<dbReference type="AlphaFoldDB" id="A0AA35X202"/>
<keyword evidence="3" id="KW-1185">Reference proteome</keyword>
<proteinExistence type="predicted"/>